<name>A0A1J5QBE1_9ZZZZ</name>
<proteinExistence type="predicted"/>
<reference evidence="1" key="1">
    <citation type="submission" date="2016-10" db="EMBL/GenBank/DDBJ databases">
        <title>Sequence of Gallionella enrichment culture.</title>
        <authorList>
            <person name="Poehlein A."/>
            <person name="Muehling M."/>
            <person name="Daniel R."/>
        </authorList>
    </citation>
    <scope>NUCLEOTIDE SEQUENCE</scope>
</reference>
<evidence type="ECO:0000313" key="1">
    <source>
        <dbReference type="EMBL" id="OIQ80945.1"/>
    </source>
</evidence>
<organism evidence="1">
    <name type="scientific">mine drainage metagenome</name>
    <dbReference type="NCBI Taxonomy" id="410659"/>
    <lineage>
        <taxon>unclassified sequences</taxon>
        <taxon>metagenomes</taxon>
        <taxon>ecological metagenomes</taxon>
    </lineage>
</organism>
<gene>
    <name evidence="1" type="ORF">GALL_372860</name>
</gene>
<sequence>MNPKNPIEALFAENGLARGRMIGMRETYRRLFPAALLIPNARVYGKRPSEYPLDALQ</sequence>
<dbReference type="AlphaFoldDB" id="A0A1J5QBE1"/>
<protein>
    <submittedName>
        <fullName evidence="1">Uncharacterized protein</fullName>
    </submittedName>
</protein>
<accession>A0A1J5QBE1</accession>
<dbReference type="EMBL" id="MLJW01000989">
    <property type="protein sequence ID" value="OIQ80945.1"/>
    <property type="molecule type" value="Genomic_DNA"/>
</dbReference>
<comment type="caution">
    <text evidence="1">The sequence shown here is derived from an EMBL/GenBank/DDBJ whole genome shotgun (WGS) entry which is preliminary data.</text>
</comment>